<dbReference type="Pfam" id="PF00059">
    <property type="entry name" value="Lectin_C"/>
    <property type="match status" value="1"/>
</dbReference>
<evidence type="ECO:0000256" key="5">
    <source>
        <dbReference type="ARBA" id="ARBA00023157"/>
    </source>
</evidence>
<dbReference type="InterPro" id="IPR016186">
    <property type="entry name" value="C-type_lectin-like/link_sf"/>
</dbReference>
<dbReference type="InterPro" id="IPR050111">
    <property type="entry name" value="C-type_lectin/snaclec_domain"/>
</dbReference>
<evidence type="ECO:0000256" key="3">
    <source>
        <dbReference type="ARBA" id="ARBA00022729"/>
    </source>
</evidence>
<dbReference type="PANTHER" id="PTHR22803">
    <property type="entry name" value="MANNOSE, PHOSPHOLIPASE, LECTIN RECEPTOR RELATED"/>
    <property type="match status" value="1"/>
</dbReference>
<evidence type="ECO:0000256" key="1">
    <source>
        <dbReference type="ARBA" id="ARBA00004613"/>
    </source>
</evidence>
<keyword evidence="4" id="KW-0430">Lectin</keyword>
<evidence type="ECO:0000256" key="2">
    <source>
        <dbReference type="ARBA" id="ARBA00022525"/>
    </source>
</evidence>
<evidence type="ECO:0000313" key="10">
    <source>
        <dbReference type="Proteomes" id="UP000233160"/>
    </source>
</evidence>
<dbReference type="PRINTS" id="PR01504">
    <property type="entry name" value="PNCREATITSAP"/>
</dbReference>
<dbReference type="GO" id="GO:0030246">
    <property type="term" value="F:carbohydrate binding"/>
    <property type="evidence" value="ECO:0007669"/>
    <property type="project" value="UniProtKB-KW"/>
</dbReference>
<organism evidence="9 10">
    <name type="scientific">Propithecus coquereli</name>
    <name type="common">Coquerel's sifaka</name>
    <name type="synonym">Propithecus verreauxi coquereli</name>
    <dbReference type="NCBI Taxonomy" id="379532"/>
    <lineage>
        <taxon>Eukaryota</taxon>
        <taxon>Metazoa</taxon>
        <taxon>Chordata</taxon>
        <taxon>Craniata</taxon>
        <taxon>Vertebrata</taxon>
        <taxon>Euteleostomi</taxon>
        <taxon>Mammalia</taxon>
        <taxon>Eutheria</taxon>
        <taxon>Euarchontoglires</taxon>
        <taxon>Primates</taxon>
        <taxon>Strepsirrhini</taxon>
        <taxon>Lemuriformes</taxon>
        <taxon>Indriidae</taxon>
        <taxon>Propithecus</taxon>
    </lineage>
</organism>
<keyword evidence="2" id="KW-0964">Secreted</keyword>
<reference evidence="9" key="2">
    <citation type="submission" date="2025-09" db="UniProtKB">
        <authorList>
            <consortium name="Ensembl"/>
        </authorList>
    </citation>
    <scope>IDENTIFICATION</scope>
</reference>
<dbReference type="STRING" id="379532.ENSPCOP00000000837"/>
<dbReference type="FunFam" id="3.10.100.10:FF:000059">
    <property type="entry name" value="Regenerating islet-derived 1"/>
    <property type="match status" value="1"/>
</dbReference>
<keyword evidence="10" id="KW-1185">Reference proteome</keyword>
<name>A0A2K6EGI3_PROCO</name>
<feature type="domain" description="C-type lectin" evidence="8">
    <location>
        <begin position="43"/>
        <end position="166"/>
    </location>
</feature>
<evidence type="ECO:0000259" key="8">
    <source>
        <dbReference type="PROSITE" id="PS50041"/>
    </source>
</evidence>
<sequence length="169" mass="18860">MAQTSSCLILLCCLTFLSLSQGQETQIELPKARISCPEGTNAYRSYCYYFNEDPETWVDADLFCQNMHSGNLVSVLTQAEGAFVASLIKESGTDDYNVWIGLYDPKKNRRWHWSSGSLVSYKSWASGAPSSVSPGYCASLTSRSGERQRIPPSFPTCEAKFSFICKFKN</sequence>
<comment type="subcellular location">
    <subcellularLocation>
        <location evidence="1">Secreted</location>
    </subcellularLocation>
</comment>
<evidence type="ECO:0000313" key="9">
    <source>
        <dbReference type="Ensembl" id="ENSPCOP00000000837.1"/>
    </source>
</evidence>
<dbReference type="GeneTree" id="ENSGT00940000163728"/>
<dbReference type="SMART" id="SM00034">
    <property type="entry name" value="CLECT"/>
    <property type="match status" value="1"/>
</dbReference>
<dbReference type="PROSITE" id="PS50041">
    <property type="entry name" value="C_TYPE_LECTIN_2"/>
    <property type="match status" value="1"/>
</dbReference>
<reference evidence="9" key="1">
    <citation type="submission" date="2025-08" db="UniProtKB">
        <authorList>
            <consortium name="Ensembl"/>
        </authorList>
    </citation>
    <scope>IDENTIFICATION</scope>
</reference>
<feature type="chain" id="PRO_5014369089" description="C-type lectin domain-containing protein" evidence="7">
    <location>
        <begin position="23"/>
        <end position="169"/>
    </location>
</feature>
<dbReference type="Gene3D" id="3.10.100.10">
    <property type="entry name" value="Mannose-Binding Protein A, subunit A"/>
    <property type="match status" value="1"/>
</dbReference>
<dbReference type="Proteomes" id="UP000233160">
    <property type="component" value="Unassembled WGS sequence"/>
</dbReference>
<dbReference type="SUPFAM" id="SSF56436">
    <property type="entry name" value="C-type lectin-like"/>
    <property type="match status" value="1"/>
</dbReference>
<dbReference type="InterPro" id="IPR016187">
    <property type="entry name" value="CTDL_fold"/>
</dbReference>
<evidence type="ECO:0000256" key="6">
    <source>
        <dbReference type="ARBA" id="ARBA00053329"/>
    </source>
</evidence>
<accession>A0A2K6EGI3</accession>
<evidence type="ECO:0000256" key="7">
    <source>
        <dbReference type="SAM" id="SignalP"/>
    </source>
</evidence>
<dbReference type="AlphaFoldDB" id="A0A2K6EGI3"/>
<comment type="function">
    <text evidence="6">Might act as an inhibitor of spontaneous calcium carbonate precipitation. May be associated with neuronal sprouting in brain, and with brain and pancreas regeneration.</text>
</comment>
<dbReference type="InterPro" id="IPR001304">
    <property type="entry name" value="C-type_lectin-like"/>
</dbReference>
<protein>
    <recommendedName>
        <fullName evidence="8">C-type lectin domain-containing protein</fullName>
    </recommendedName>
</protein>
<keyword evidence="3 7" id="KW-0732">Signal</keyword>
<dbReference type="GO" id="GO:0005576">
    <property type="term" value="C:extracellular region"/>
    <property type="evidence" value="ECO:0007669"/>
    <property type="project" value="UniProtKB-SubCell"/>
</dbReference>
<evidence type="ECO:0000256" key="4">
    <source>
        <dbReference type="ARBA" id="ARBA00022734"/>
    </source>
</evidence>
<proteinExistence type="predicted"/>
<feature type="signal peptide" evidence="7">
    <location>
        <begin position="1"/>
        <end position="22"/>
    </location>
</feature>
<dbReference type="Ensembl" id="ENSPCOT00000003084.1">
    <property type="protein sequence ID" value="ENSPCOP00000000837.1"/>
    <property type="gene ID" value="ENSPCOG00000002763.1"/>
</dbReference>
<keyword evidence="5" id="KW-1015">Disulfide bond</keyword>